<evidence type="ECO:0000256" key="1">
    <source>
        <dbReference type="PROSITE-ProRule" id="PRU10141"/>
    </source>
</evidence>
<dbReference type="Proteomes" id="UP001194468">
    <property type="component" value="Unassembled WGS sequence"/>
</dbReference>
<dbReference type="PROSITE" id="PS00107">
    <property type="entry name" value="PROTEIN_KINASE_ATP"/>
    <property type="match status" value="1"/>
</dbReference>
<dbReference type="SUPFAM" id="SSF56112">
    <property type="entry name" value="Protein kinase-like (PK-like)"/>
    <property type="match status" value="1"/>
</dbReference>
<dbReference type="GO" id="GO:0004674">
    <property type="term" value="F:protein serine/threonine kinase activity"/>
    <property type="evidence" value="ECO:0007669"/>
    <property type="project" value="TreeGrafter"/>
</dbReference>
<protein>
    <submittedName>
        <fullName evidence="3">Kinase-like domain-containing protein</fullName>
    </submittedName>
</protein>
<dbReference type="Pfam" id="PF00069">
    <property type="entry name" value="Pkinase"/>
    <property type="match status" value="1"/>
</dbReference>
<dbReference type="InterPro" id="IPR011009">
    <property type="entry name" value="Kinase-like_dom_sf"/>
</dbReference>
<proteinExistence type="predicted"/>
<keyword evidence="1" id="KW-0067">ATP-binding</keyword>
<keyword evidence="4" id="KW-1185">Reference proteome</keyword>
<comment type="caution">
    <text evidence="3">The sequence shown here is derived from an EMBL/GenBank/DDBJ whole genome shotgun (WGS) entry which is preliminary data.</text>
</comment>
<dbReference type="InterPro" id="IPR006073">
    <property type="entry name" value="GTP-bd"/>
</dbReference>
<accession>A0AAD4BLY4</accession>
<reference evidence="3" key="1">
    <citation type="submission" date="2019-10" db="EMBL/GenBank/DDBJ databases">
        <authorList>
            <consortium name="DOE Joint Genome Institute"/>
            <person name="Kuo A."/>
            <person name="Miyauchi S."/>
            <person name="Kiss E."/>
            <person name="Drula E."/>
            <person name="Kohler A."/>
            <person name="Sanchez-Garcia M."/>
            <person name="Andreopoulos B."/>
            <person name="Barry K.W."/>
            <person name="Bonito G."/>
            <person name="Buee M."/>
            <person name="Carver A."/>
            <person name="Chen C."/>
            <person name="Cichocki N."/>
            <person name="Clum A."/>
            <person name="Culley D."/>
            <person name="Crous P.W."/>
            <person name="Fauchery L."/>
            <person name="Girlanda M."/>
            <person name="Hayes R."/>
            <person name="Keri Z."/>
            <person name="LaButti K."/>
            <person name="Lipzen A."/>
            <person name="Lombard V."/>
            <person name="Magnuson J."/>
            <person name="Maillard F."/>
            <person name="Morin E."/>
            <person name="Murat C."/>
            <person name="Nolan M."/>
            <person name="Ohm R."/>
            <person name="Pangilinan J."/>
            <person name="Pereira M."/>
            <person name="Perotto S."/>
            <person name="Peter M."/>
            <person name="Riley R."/>
            <person name="Sitrit Y."/>
            <person name="Stielow B."/>
            <person name="Szollosi G."/>
            <person name="Zifcakova L."/>
            <person name="Stursova M."/>
            <person name="Spatafora J.W."/>
            <person name="Tedersoo L."/>
            <person name="Vaario L.-M."/>
            <person name="Yamada A."/>
            <person name="Yan M."/>
            <person name="Wang P."/>
            <person name="Xu J."/>
            <person name="Bruns T."/>
            <person name="Baldrian P."/>
            <person name="Vilgalys R."/>
            <person name="Henrissat B."/>
            <person name="Grigoriev I.V."/>
            <person name="Hibbett D."/>
            <person name="Nagy L.G."/>
            <person name="Martin F.M."/>
        </authorList>
    </citation>
    <scope>NUCLEOTIDE SEQUENCE</scope>
    <source>
        <strain evidence="3">BED1</strain>
    </source>
</reference>
<dbReference type="Gene3D" id="3.40.50.300">
    <property type="entry name" value="P-loop containing nucleotide triphosphate hydrolases"/>
    <property type="match status" value="2"/>
</dbReference>
<dbReference type="PROSITE" id="PS50011">
    <property type="entry name" value="PROTEIN_KINASE_DOM"/>
    <property type="match status" value="1"/>
</dbReference>
<dbReference type="Gene3D" id="1.10.510.10">
    <property type="entry name" value="Transferase(Phosphotransferase) domain 1"/>
    <property type="match status" value="1"/>
</dbReference>
<dbReference type="SUPFAM" id="SSF52540">
    <property type="entry name" value="P-loop containing nucleoside triphosphate hydrolases"/>
    <property type="match status" value="2"/>
</dbReference>
<dbReference type="Pfam" id="PF01926">
    <property type="entry name" value="MMR_HSR1"/>
    <property type="match status" value="2"/>
</dbReference>
<keyword evidence="3" id="KW-0418">Kinase</keyword>
<keyword evidence="1" id="KW-0547">Nucleotide-binding</keyword>
<dbReference type="GO" id="GO:0005525">
    <property type="term" value="F:GTP binding"/>
    <property type="evidence" value="ECO:0007669"/>
    <property type="project" value="InterPro"/>
</dbReference>
<evidence type="ECO:0000313" key="3">
    <source>
        <dbReference type="EMBL" id="KAF8434741.1"/>
    </source>
</evidence>
<keyword evidence="3" id="KW-0808">Transferase</keyword>
<dbReference type="CDD" id="cd00882">
    <property type="entry name" value="Ras_like_GTPase"/>
    <property type="match status" value="1"/>
</dbReference>
<dbReference type="InterPro" id="IPR027417">
    <property type="entry name" value="P-loop_NTPase"/>
</dbReference>
<dbReference type="PANTHER" id="PTHR44329">
    <property type="entry name" value="SERINE/THREONINE-PROTEIN KINASE TNNI3K-RELATED"/>
    <property type="match status" value="1"/>
</dbReference>
<sequence>MGPPLTASPLEVDKDDVPDLTETLQPVGRRVLGRGAFGTVYRTVCKRNGEVAVKAITFPRDIDQDDKDEFVRKMRRELGIWRRLEPHPNIVPLLGKARGDEFASDYPCMVSMLMPHGTLSEYVSRCELLPLSSRIQLIQGSTAGLGYLHSKDIVHGDFHPGNILIDSDCNPRVTDFGFSQTLTRQDELTYLFTHSTRPGARMWVAPELFEDLKATLSSDIYSLGSIILFILSGKLPWDKAEVESQLAQLNNPPRPLWPIIPDVAWAFIERCWSPRVPKNRPSAQEVLSFTTDRLGQLLQPNPGSDINVVLFGALGCGKSSIVNLLAGKPIAPVSKHMGPCTKQPRCYRTSMGGKRFRVWDTTGFGLPRGGAISHLSPYEQAHTVLRDLPGGVHLILLCAGKDEITPSLRNLYWLINDFFFGGQAPLAFVVTHVDAADKKWWEQRERNITKPTGIPVQSMPHVCTTAPTLCDQSRKRLMRFLENYATTGNPIPLNLNLSSHEGASRAIATNCGLTDSDAAALVAKFSKPRSPLNVVLFGRAGDGKSSVVNLVAGRPVAQVSSDIDGCTPYSSSYSIDTSTKQFLVWDTMGFNGVRNGRDMTQQAVLNAVQLIRELTAGSGVDLLVFVKNCGKLTPSELSCYRFFEEFLCEGQVPVAVVITHLEDHEVMEGWWETNGNALLAGLNGNVIGHACITSLAAHDSGDAKFSKTLSESRLTVQALFESCFSCPKGEGISVQLRTKEGRGVDRTPEEMTVENLVSHCGLTKELAREVIRQLYNGSG</sequence>
<reference evidence="3" key="2">
    <citation type="journal article" date="2020" name="Nat. Commun.">
        <title>Large-scale genome sequencing of mycorrhizal fungi provides insights into the early evolution of symbiotic traits.</title>
        <authorList>
            <person name="Miyauchi S."/>
            <person name="Kiss E."/>
            <person name="Kuo A."/>
            <person name="Drula E."/>
            <person name="Kohler A."/>
            <person name="Sanchez-Garcia M."/>
            <person name="Morin E."/>
            <person name="Andreopoulos B."/>
            <person name="Barry K.W."/>
            <person name="Bonito G."/>
            <person name="Buee M."/>
            <person name="Carver A."/>
            <person name="Chen C."/>
            <person name="Cichocki N."/>
            <person name="Clum A."/>
            <person name="Culley D."/>
            <person name="Crous P.W."/>
            <person name="Fauchery L."/>
            <person name="Girlanda M."/>
            <person name="Hayes R.D."/>
            <person name="Keri Z."/>
            <person name="LaButti K."/>
            <person name="Lipzen A."/>
            <person name="Lombard V."/>
            <person name="Magnuson J."/>
            <person name="Maillard F."/>
            <person name="Murat C."/>
            <person name="Nolan M."/>
            <person name="Ohm R.A."/>
            <person name="Pangilinan J."/>
            <person name="Pereira M.F."/>
            <person name="Perotto S."/>
            <person name="Peter M."/>
            <person name="Pfister S."/>
            <person name="Riley R."/>
            <person name="Sitrit Y."/>
            <person name="Stielow J.B."/>
            <person name="Szollosi G."/>
            <person name="Zifcakova L."/>
            <person name="Stursova M."/>
            <person name="Spatafora J.W."/>
            <person name="Tedersoo L."/>
            <person name="Vaario L.M."/>
            <person name="Yamada A."/>
            <person name="Yan M."/>
            <person name="Wang P."/>
            <person name="Xu J."/>
            <person name="Bruns T."/>
            <person name="Baldrian P."/>
            <person name="Vilgalys R."/>
            <person name="Dunand C."/>
            <person name="Henrissat B."/>
            <person name="Grigoriev I.V."/>
            <person name="Hibbett D."/>
            <person name="Nagy L.G."/>
            <person name="Martin F.M."/>
        </authorList>
    </citation>
    <scope>NUCLEOTIDE SEQUENCE</scope>
    <source>
        <strain evidence="3">BED1</strain>
    </source>
</reference>
<organism evidence="3 4">
    <name type="scientific">Boletus edulis BED1</name>
    <dbReference type="NCBI Taxonomy" id="1328754"/>
    <lineage>
        <taxon>Eukaryota</taxon>
        <taxon>Fungi</taxon>
        <taxon>Dikarya</taxon>
        <taxon>Basidiomycota</taxon>
        <taxon>Agaricomycotina</taxon>
        <taxon>Agaricomycetes</taxon>
        <taxon>Agaricomycetidae</taxon>
        <taxon>Boletales</taxon>
        <taxon>Boletineae</taxon>
        <taxon>Boletaceae</taxon>
        <taxon>Boletoideae</taxon>
        <taxon>Boletus</taxon>
    </lineage>
</organism>
<dbReference type="InterPro" id="IPR051681">
    <property type="entry name" value="Ser/Thr_Kinases-Pseudokinases"/>
</dbReference>
<dbReference type="InterPro" id="IPR000719">
    <property type="entry name" value="Prot_kinase_dom"/>
</dbReference>
<evidence type="ECO:0000313" key="4">
    <source>
        <dbReference type="Proteomes" id="UP001194468"/>
    </source>
</evidence>
<gene>
    <name evidence="3" type="ORF">L210DRAFT_2562184</name>
</gene>
<dbReference type="AlphaFoldDB" id="A0AAD4BLY4"/>
<feature type="binding site" evidence="1">
    <location>
        <position position="54"/>
    </location>
    <ligand>
        <name>ATP</name>
        <dbReference type="ChEBI" id="CHEBI:30616"/>
    </ligand>
</feature>
<evidence type="ECO:0000259" key="2">
    <source>
        <dbReference type="PROSITE" id="PS50011"/>
    </source>
</evidence>
<dbReference type="GO" id="GO:0005524">
    <property type="term" value="F:ATP binding"/>
    <property type="evidence" value="ECO:0007669"/>
    <property type="project" value="UniProtKB-UniRule"/>
</dbReference>
<dbReference type="InterPro" id="IPR017441">
    <property type="entry name" value="Protein_kinase_ATP_BS"/>
</dbReference>
<name>A0AAD4BLY4_BOLED</name>
<feature type="domain" description="Protein kinase" evidence="2">
    <location>
        <begin position="26"/>
        <end position="294"/>
    </location>
</feature>
<dbReference type="EMBL" id="WHUW01000027">
    <property type="protein sequence ID" value="KAF8434741.1"/>
    <property type="molecule type" value="Genomic_DNA"/>
</dbReference>